<reference evidence="12" key="1">
    <citation type="journal article" date="2021" name="PeerJ">
        <title>Extensive microbial diversity within the chicken gut microbiome revealed by metagenomics and culture.</title>
        <authorList>
            <person name="Gilroy R."/>
            <person name="Ravi A."/>
            <person name="Getino M."/>
            <person name="Pursley I."/>
            <person name="Horton D.L."/>
            <person name="Alikhan N.F."/>
            <person name="Baker D."/>
            <person name="Gharbi K."/>
            <person name="Hall N."/>
            <person name="Watson M."/>
            <person name="Adriaenssens E.M."/>
            <person name="Foster-Nyarko E."/>
            <person name="Jarju S."/>
            <person name="Secka A."/>
            <person name="Antonio M."/>
            <person name="Oren A."/>
            <person name="Chaudhuri R.R."/>
            <person name="La Ragione R."/>
            <person name="Hildebrand F."/>
            <person name="Pallen M.J."/>
        </authorList>
    </citation>
    <scope>NUCLEOTIDE SEQUENCE</scope>
    <source>
        <strain evidence="12">CHK187-5294</strain>
    </source>
</reference>
<keyword evidence="5" id="KW-0547">Nucleotide-binding</keyword>
<reference evidence="12" key="2">
    <citation type="submission" date="2021-04" db="EMBL/GenBank/DDBJ databases">
        <authorList>
            <person name="Gilroy R."/>
        </authorList>
    </citation>
    <scope>NUCLEOTIDE SEQUENCE</scope>
    <source>
        <strain evidence="12">CHK187-5294</strain>
    </source>
</reference>
<evidence type="ECO:0000256" key="8">
    <source>
        <dbReference type="ARBA" id="ARBA00023136"/>
    </source>
</evidence>
<dbReference type="PROSITE" id="PS00211">
    <property type="entry name" value="ABC_TRANSPORTER_1"/>
    <property type="match status" value="1"/>
</dbReference>
<feature type="domain" description="ABC transporter" evidence="10">
    <location>
        <begin position="330"/>
        <end position="561"/>
    </location>
</feature>
<accession>A0A9D2A5S9</accession>
<keyword evidence="8 9" id="KW-0472">Membrane</keyword>
<comment type="subcellular location">
    <subcellularLocation>
        <location evidence="1">Cell membrane</location>
        <topology evidence="1">Multi-pass membrane protein</topology>
    </subcellularLocation>
</comment>
<keyword evidence="4 9" id="KW-0812">Transmembrane</keyword>
<dbReference type="PROSITE" id="PS50893">
    <property type="entry name" value="ABC_TRANSPORTER_2"/>
    <property type="match status" value="1"/>
</dbReference>
<comment type="caution">
    <text evidence="12">The sequence shown here is derived from an EMBL/GenBank/DDBJ whole genome shotgun (WGS) entry which is preliminary data.</text>
</comment>
<evidence type="ECO:0000256" key="9">
    <source>
        <dbReference type="SAM" id="Phobius"/>
    </source>
</evidence>
<evidence type="ECO:0000256" key="7">
    <source>
        <dbReference type="ARBA" id="ARBA00022989"/>
    </source>
</evidence>
<feature type="transmembrane region" description="Helical" evidence="9">
    <location>
        <begin position="52"/>
        <end position="73"/>
    </location>
</feature>
<dbReference type="SUPFAM" id="SSF90123">
    <property type="entry name" value="ABC transporter transmembrane region"/>
    <property type="match status" value="1"/>
</dbReference>
<dbReference type="InterPro" id="IPR017871">
    <property type="entry name" value="ABC_transporter-like_CS"/>
</dbReference>
<evidence type="ECO:0000256" key="6">
    <source>
        <dbReference type="ARBA" id="ARBA00022840"/>
    </source>
</evidence>
<proteinExistence type="predicted"/>
<dbReference type="InterPro" id="IPR039421">
    <property type="entry name" value="Type_1_exporter"/>
</dbReference>
<feature type="transmembrane region" description="Helical" evidence="9">
    <location>
        <begin position="269"/>
        <end position="294"/>
    </location>
</feature>
<feature type="domain" description="ABC transmembrane type-1" evidence="11">
    <location>
        <begin position="16"/>
        <end position="298"/>
    </location>
</feature>
<feature type="transmembrane region" description="Helical" evidence="9">
    <location>
        <begin position="133"/>
        <end position="151"/>
    </location>
</feature>
<gene>
    <name evidence="12" type="ORF">H9727_00025</name>
</gene>
<keyword evidence="3" id="KW-1003">Cell membrane</keyword>
<evidence type="ECO:0000256" key="2">
    <source>
        <dbReference type="ARBA" id="ARBA00022448"/>
    </source>
</evidence>
<dbReference type="Gene3D" id="3.40.50.300">
    <property type="entry name" value="P-loop containing nucleotide triphosphate hydrolases"/>
    <property type="match status" value="1"/>
</dbReference>
<dbReference type="PANTHER" id="PTHR43394">
    <property type="entry name" value="ATP-DEPENDENT PERMEASE MDL1, MITOCHONDRIAL"/>
    <property type="match status" value="1"/>
</dbReference>
<dbReference type="AlphaFoldDB" id="A0A9D2A5S9"/>
<evidence type="ECO:0000259" key="10">
    <source>
        <dbReference type="PROSITE" id="PS50893"/>
    </source>
</evidence>
<dbReference type="Gene3D" id="1.20.1560.10">
    <property type="entry name" value="ABC transporter type 1, transmembrane domain"/>
    <property type="match status" value="1"/>
</dbReference>
<dbReference type="GO" id="GO:0015421">
    <property type="term" value="F:ABC-type oligopeptide transporter activity"/>
    <property type="evidence" value="ECO:0007669"/>
    <property type="project" value="TreeGrafter"/>
</dbReference>
<keyword evidence="7 9" id="KW-1133">Transmembrane helix</keyword>
<dbReference type="FunFam" id="3.40.50.300:FF:000854">
    <property type="entry name" value="Multidrug ABC transporter ATP-binding protein"/>
    <property type="match status" value="1"/>
</dbReference>
<dbReference type="InterPro" id="IPR003593">
    <property type="entry name" value="AAA+_ATPase"/>
</dbReference>
<sequence>MKKVFSYLAPSKLRIAAGMSLKVVGTVAELFLPLIMAHMIDDVAPTRSALALSLWSAGMLLVAVAAWAGNVAANRLASRVARDTTERLRADLFEKTLSLSARQTDEVTVPSLVSRLSTDTYNVHNMIGMMQRMGIRAPILLVGGVALTFTIDPALALILLLLVPFVLLIVLFVAKKGIQLYTRLHNSVDDMVRKVRDDHTGIRVIKALSRAEHESAAFCSVNERIVRNETSANVTTGVSNPVLNALLNLGMTAVIFFGAYRVAAGRVEIGGIVAFTSFFTVILNAVISISRIFVDFSRGAASAKRIETVLALPKELLPEPCPKDRSGAYIRFDGVSLSYGGAPALQNVSFSLKKGGSLGVIGATGSGKSSLVALLMRFYDASEGAVYVGGENVKSYDPKALREKFGVVFQNDFLMASSVRENIDFERGVPEEDVRRAAAYARADQFIGSHGGYESALTARGSNFSGGQKQRLLIARALAASPEILVLDDSSSALDYKTDAELRKTLLGDLRGTTVIMIAQRISSVRFADSILVLDGGRAVGFGTDAELMQTCAEYRAIYASQHGEEVSEASKGGECRADE</sequence>
<name>A0A9D2A5S9_9FIRM</name>
<evidence type="ECO:0000256" key="4">
    <source>
        <dbReference type="ARBA" id="ARBA00022692"/>
    </source>
</evidence>
<dbReference type="PANTHER" id="PTHR43394:SF1">
    <property type="entry name" value="ATP-BINDING CASSETTE SUB-FAMILY B MEMBER 10, MITOCHONDRIAL"/>
    <property type="match status" value="1"/>
</dbReference>
<dbReference type="GO" id="GO:0016887">
    <property type="term" value="F:ATP hydrolysis activity"/>
    <property type="evidence" value="ECO:0007669"/>
    <property type="project" value="InterPro"/>
</dbReference>
<dbReference type="SUPFAM" id="SSF52540">
    <property type="entry name" value="P-loop containing nucleoside triphosphate hydrolases"/>
    <property type="match status" value="1"/>
</dbReference>
<evidence type="ECO:0000256" key="3">
    <source>
        <dbReference type="ARBA" id="ARBA00022475"/>
    </source>
</evidence>
<dbReference type="InterPro" id="IPR011527">
    <property type="entry name" value="ABC1_TM_dom"/>
</dbReference>
<feature type="transmembrane region" description="Helical" evidence="9">
    <location>
        <begin position="157"/>
        <end position="174"/>
    </location>
</feature>
<dbReference type="InterPro" id="IPR003439">
    <property type="entry name" value="ABC_transporter-like_ATP-bd"/>
</dbReference>
<dbReference type="Pfam" id="PF00664">
    <property type="entry name" value="ABC_membrane"/>
    <property type="match status" value="1"/>
</dbReference>
<dbReference type="GO" id="GO:0005524">
    <property type="term" value="F:ATP binding"/>
    <property type="evidence" value="ECO:0007669"/>
    <property type="project" value="UniProtKB-KW"/>
</dbReference>
<dbReference type="EMBL" id="DXCL01000001">
    <property type="protein sequence ID" value="HIZ02652.1"/>
    <property type="molecule type" value="Genomic_DNA"/>
</dbReference>
<dbReference type="SMART" id="SM00382">
    <property type="entry name" value="AAA"/>
    <property type="match status" value="1"/>
</dbReference>
<keyword evidence="2" id="KW-0813">Transport</keyword>
<keyword evidence="6 12" id="KW-0067">ATP-binding</keyword>
<feature type="transmembrane region" description="Helical" evidence="9">
    <location>
        <begin position="21"/>
        <end position="40"/>
    </location>
</feature>
<dbReference type="GO" id="GO:0005886">
    <property type="term" value="C:plasma membrane"/>
    <property type="evidence" value="ECO:0007669"/>
    <property type="project" value="UniProtKB-SubCell"/>
</dbReference>
<dbReference type="Proteomes" id="UP000824132">
    <property type="component" value="Unassembled WGS sequence"/>
</dbReference>
<dbReference type="CDD" id="cd18548">
    <property type="entry name" value="ABC_6TM_Tm287_like"/>
    <property type="match status" value="1"/>
</dbReference>
<evidence type="ECO:0000256" key="1">
    <source>
        <dbReference type="ARBA" id="ARBA00004651"/>
    </source>
</evidence>
<dbReference type="InterPro" id="IPR027417">
    <property type="entry name" value="P-loop_NTPase"/>
</dbReference>
<organism evidence="12 13">
    <name type="scientific">Candidatus Borkfalkia avistercoris</name>
    <dbReference type="NCBI Taxonomy" id="2838504"/>
    <lineage>
        <taxon>Bacteria</taxon>
        <taxon>Bacillati</taxon>
        <taxon>Bacillota</taxon>
        <taxon>Clostridia</taxon>
        <taxon>Christensenellales</taxon>
        <taxon>Christensenellaceae</taxon>
        <taxon>Candidatus Borkfalkia</taxon>
    </lineage>
</organism>
<dbReference type="PROSITE" id="PS50929">
    <property type="entry name" value="ABC_TM1F"/>
    <property type="match status" value="1"/>
</dbReference>
<dbReference type="Pfam" id="PF00005">
    <property type="entry name" value="ABC_tran"/>
    <property type="match status" value="1"/>
</dbReference>
<evidence type="ECO:0000313" key="13">
    <source>
        <dbReference type="Proteomes" id="UP000824132"/>
    </source>
</evidence>
<protein>
    <submittedName>
        <fullName evidence="12">ABC transporter ATP-binding protein/permease</fullName>
    </submittedName>
</protein>
<evidence type="ECO:0000256" key="5">
    <source>
        <dbReference type="ARBA" id="ARBA00022741"/>
    </source>
</evidence>
<evidence type="ECO:0000313" key="12">
    <source>
        <dbReference type="EMBL" id="HIZ02652.1"/>
    </source>
</evidence>
<evidence type="ECO:0000259" key="11">
    <source>
        <dbReference type="PROSITE" id="PS50929"/>
    </source>
</evidence>
<dbReference type="InterPro" id="IPR036640">
    <property type="entry name" value="ABC1_TM_sf"/>
</dbReference>
<feature type="transmembrane region" description="Helical" evidence="9">
    <location>
        <begin position="245"/>
        <end position="263"/>
    </location>
</feature>